<dbReference type="PANTHER" id="PTHR42760:SF133">
    <property type="entry name" value="3-OXOACYL-[ACYL-CARRIER-PROTEIN] REDUCTASE"/>
    <property type="match status" value="1"/>
</dbReference>
<dbReference type="SUPFAM" id="SSF51735">
    <property type="entry name" value="NAD(P)-binding Rossmann-fold domains"/>
    <property type="match status" value="1"/>
</dbReference>
<reference evidence="3 4" key="1">
    <citation type="submission" date="2020-08" db="EMBL/GenBank/DDBJ databases">
        <title>Sequencing the genomes of 1000 actinobacteria strains.</title>
        <authorList>
            <person name="Klenk H.-P."/>
        </authorList>
    </citation>
    <scope>NUCLEOTIDE SEQUENCE [LARGE SCALE GENOMIC DNA]</scope>
    <source>
        <strain evidence="3 4">DSM 44320</strain>
    </source>
</reference>
<dbReference type="PRINTS" id="PR00081">
    <property type="entry name" value="GDHRDH"/>
</dbReference>
<dbReference type="GO" id="GO:0006633">
    <property type="term" value="P:fatty acid biosynthetic process"/>
    <property type="evidence" value="ECO:0007669"/>
    <property type="project" value="TreeGrafter"/>
</dbReference>
<dbReference type="PANTHER" id="PTHR42760">
    <property type="entry name" value="SHORT-CHAIN DEHYDROGENASES/REDUCTASES FAMILY MEMBER"/>
    <property type="match status" value="1"/>
</dbReference>
<comment type="similarity">
    <text evidence="1">Belongs to the short-chain dehydrogenases/reductases (SDR) family.</text>
</comment>
<evidence type="ECO:0000256" key="1">
    <source>
        <dbReference type="ARBA" id="ARBA00006484"/>
    </source>
</evidence>
<dbReference type="GO" id="GO:0016616">
    <property type="term" value="F:oxidoreductase activity, acting on the CH-OH group of donors, NAD or NADP as acceptor"/>
    <property type="evidence" value="ECO:0007669"/>
    <property type="project" value="TreeGrafter"/>
</dbReference>
<sequence length="263" mass="27359">MDLHLTGKTAVVTGGSKGIGLALVRTLLAEGMRVVTGSRTITAELKETGAVPVTVDLSTAEGPARLIDSAIDELGGIDLLVNNVGVGDTDDFAKGVRLNLLELPDDAWEHTFNLHFYSALRVSRAALPSLIERRGTIINVSSVGARTVAAGPADYNVSKAALNALTKVIAEQFGGQGVRAITVSPGPVSTGVWADPDGFVGRLAKEQGVSHESYVEQAISGLGVTTGRISTPEEVARLIAFLASPNNITGNEYLIDGGMTKNV</sequence>
<dbReference type="InterPro" id="IPR002347">
    <property type="entry name" value="SDR_fam"/>
</dbReference>
<dbReference type="AlphaFoldDB" id="A0A7W5YNH3"/>
<accession>A0A7W5YNH3</accession>
<keyword evidence="2" id="KW-0560">Oxidoreductase</keyword>
<comment type="caution">
    <text evidence="3">The sequence shown here is derived from an EMBL/GenBank/DDBJ whole genome shotgun (WGS) entry which is preliminary data.</text>
</comment>
<dbReference type="RefSeq" id="WP_183648054.1">
    <property type="nucleotide sequence ID" value="NZ_BAAAXX010000087.1"/>
</dbReference>
<name>A0A7W5YNH3_9ACTN</name>
<dbReference type="Gene3D" id="3.40.50.720">
    <property type="entry name" value="NAD(P)-binding Rossmann-like Domain"/>
    <property type="match status" value="1"/>
</dbReference>
<evidence type="ECO:0000256" key="2">
    <source>
        <dbReference type="ARBA" id="ARBA00023002"/>
    </source>
</evidence>
<evidence type="ECO:0000313" key="3">
    <source>
        <dbReference type="EMBL" id="MBB3727462.1"/>
    </source>
</evidence>
<gene>
    <name evidence="3" type="ORF">FHR33_003322</name>
</gene>
<dbReference type="PRINTS" id="PR00080">
    <property type="entry name" value="SDRFAMILY"/>
</dbReference>
<dbReference type="EMBL" id="JACIBV010000001">
    <property type="protein sequence ID" value="MBB3727462.1"/>
    <property type="molecule type" value="Genomic_DNA"/>
</dbReference>
<keyword evidence="4" id="KW-1185">Reference proteome</keyword>
<organism evidence="3 4">
    <name type="scientific">Nonomuraea dietziae</name>
    <dbReference type="NCBI Taxonomy" id="65515"/>
    <lineage>
        <taxon>Bacteria</taxon>
        <taxon>Bacillati</taxon>
        <taxon>Actinomycetota</taxon>
        <taxon>Actinomycetes</taxon>
        <taxon>Streptosporangiales</taxon>
        <taxon>Streptosporangiaceae</taxon>
        <taxon>Nonomuraea</taxon>
    </lineage>
</organism>
<dbReference type="CDD" id="cd05233">
    <property type="entry name" value="SDR_c"/>
    <property type="match status" value="1"/>
</dbReference>
<dbReference type="Pfam" id="PF13561">
    <property type="entry name" value="adh_short_C2"/>
    <property type="match status" value="1"/>
</dbReference>
<dbReference type="GO" id="GO:0048038">
    <property type="term" value="F:quinone binding"/>
    <property type="evidence" value="ECO:0007669"/>
    <property type="project" value="TreeGrafter"/>
</dbReference>
<dbReference type="FunFam" id="3.40.50.720:FF:000084">
    <property type="entry name" value="Short-chain dehydrogenase reductase"/>
    <property type="match status" value="1"/>
</dbReference>
<dbReference type="Proteomes" id="UP000579945">
    <property type="component" value="Unassembled WGS sequence"/>
</dbReference>
<protein>
    <submittedName>
        <fullName evidence="3">NAD(P)-dependent dehydrogenase (Short-subunit alcohol dehydrogenase family)</fullName>
    </submittedName>
</protein>
<dbReference type="InterPro" id="IPR036291">
    <property type="entry name" value="NAD(P)-bd_dom_sf"/>
</dbReference>
<evidence type="ECO:0000313" key="4">
    <source>
        <dbReference type="Proteomes" id="UP000579945"/>
    </source>
</evidence>
<proteinExistence type="inferred from homology"/>
<dbReference type="GeneID" id="95389758"/>